<name>A0A5C3FE03_PSEA2</name>
<sequence length="232" mass="25882">MNQLYHYPQTNEELIRHYKLEPHPESGYYAVTWVPTQMIRSPFANNEERSIGTCIYYLLCHKTAGCPDKPTIALTASTAGSEIDPFKSWSSDVGVLHLNKSSTMHLHHAGRTKYTLISAKAPLGEGLVDENGDPLTKTVIMGDDIANGEVRQLLVEGGWWKVSEIPEADRAAAHDGTADPTRVGALISEVVTPGFHWDEHTYLNHAKLRELVADSPRAEELFAKYKPYVKEL</sequence>
<dbReference type="CDD" id="cd06121">
    <property type="entry name" value="cupin_YML079wp"/>
    <property type="match status" value="1"/>
</dbReference>
<feature type="domain" description="DUF985" evidence="1">
    <location>
        <begin position="12"/>
        <end position="62"/>
    </location>
</feature>
<evidence type="ECO:0000313" key="2">
    <source>
        <dbReference type="EMBL" id="SPO42653.1"/>
    </source>
</evidence>
<dbReference type="EMBL" id="OOIQ01000001">
    <property type="protein sequence ID" value="SPO42653.1"/>
    <property type="molecule type" value="Genomic_DNA"/>
</dbReference>
<feature type="domain" description="DUF985" evidence="1">
    <location>
        <begin position="90"/>
        <end position="201"/>
    </location>
</feature>
<dbReference type="InterPro" id="IPR011051">
    <property type="entry name" value="RmlC_Cupin_sf"/>
</dbReference>
<dbReference type="AlphaFoldDB" id="A0A5C3FE03"/>
<dbReference type="PANTHER" id="PTHR33387:SF3">
    <property type="entry name" value="DUF985 DOMAIN-CONTAINING PROTEIN"/>
    <property type="match status" value="1"/>
</dbReference>
<protein>
    <recommendedName>
        <fullName evidence="1">DUF985 domain-containing protein</fullName>
    </recommendedName>
</protein>
<organism evidence="2 3">
    <name type="scientific">Pseudozyma antarctica</name>
    <name type="common">Yeast</name>
    <name type="synonym">Candida antarctica</name>
    <dbReference type="NCBI Taxonomy" id="84753"/>
    <lineage>
        <taxon>Eukaryota</taxon>
        <taxon>Fungi</taxon>
        <taxon>Dikarya</taxon>
        <taxon>Basidiomycota</taxon>
        <taxon>Ustilaginomycotina</taxon>
        <taxon>Ustilaginomycetes</taxon>
        <taxon>Ustilaginales</taxon>
        <taxon>Ustilaginaceae</taxon>
        <taxon>Moesziomyces</taxon>
    </lineage>
</organism>
<dbReference type="Gene3D" id="2.60.120.10">
    <property type="entry name" value="Jelly Rolls"/>
    <property type="match status" value="1"/>
</dbReference>
<reference evidence="2" key="1">
    <citation type="submission" date="2018-03" db="EMBL/GenBank/DDBJ databases">
        <authorList>
            <person name="Guldener U."/>
        </authorList>
    </citation>
    <scope>NUCLEOTIDE SEQUENCE [LARGE SCALE GENOMIC DNA]</scope>
    <source>
        <strain evidence="2">ATCC34888</strain>
    </source>
</reference>
<proteinExistence type="predicted"/>
<dbReference type="PANTHER" id="PTHR33387">
    <property type="entry name" value="RMLC-LIKE JELLY ROLL FOLD PROTEIN"/>
    <property type="match status" value="1"/>
</dbReference>
<evidence type="ECO:0000313" key="3">
    <source>
        <dbReference type="Proteomes" id="UP000325008"/>
    </source>
</evidence>
<dbReference type="InterPro" id="IPR014710">
    <property type="entry name" value="RmlC-like_jellyroll"/>
</dbReference>
<evidence type="ECO:0000259" key="1">
    <source>
        <dbReference type="Pfam" id="PF06172"/>
    </source>
</evidence>
<dbReference type="InterPro" id="IPR009327">
    <property type="entry name" value="Cupin_DUF985"/>
</dbReference>
<dbReference type="Pfam" id="PF06172">
    <property type="entry name" value="Cupin_5"/>
    <property type="match status" value="2"/>
</dbReference>
<keyword evidence="3" id="KW-1185">Reference proteome</keyword>
<accession>A0A5C3FE03</accession>
<dbReference type="Proteomes" id="UP000325008">
    <property type="component" value="Unassembled WGS sequence"/>
</dbReference>
<dbReference type="OrthoDB" id="6614653at2759"/>
<dbReference type="SUPFAM" id="SSF51182">
    <property type="entry name" value="RmlC-like cupins"/>
    <property type="match status" value="2"/>
</dbReference>
<comment type="caution">
    <text evidence="2">The sequence shown here is derived from an EMBL/GenBank/DDBJ whole genome shotgun (WGS) entry which is preliminary data.</text>
</comment>
<gene>
    <name evidence="2" type="ORF">PSANT_00336</name>
</gene>
<dbReference type="InterPro" id="IPR039935">
    <property type="entry name" value="YML079W-like"/>
</dbReference>